<dbReference type="RefSeq" id="WP_103082993.1">
    <property type="nucleotide sequence ID" value="NZ_CP021850.1"/>
</dbReference>
<dbReference type="NCBIfam" id="TIGR00231">
    <property type="entry name" value="small_GTP"/>
    <property type="match status" value="1"/>
</dbReference>
<dbReference type="OrthoDB" id="9805918at2"/>
<dbReference type="Gene3D" id="3.30.1360.120">
    <property type="entry name" value="Probable tRNA modification gtpase trme, domain 1"/>
    <property type="match status" value="1"/>
</dbReference>
<keyword evidence="3 10" id="KW-0819">tRNA processing</keyword>
<evidence type="ECO:0000256" key="4">
    <source>
        <dbReference type="ARBA" id="ARBA00022723"/>
    </source>
</evidence>
<dbReference type="GO" id="GO:0002098">
    <property type="term" value="P:tRNA wobble uridine modification"/>
    <property type="evidence" value="ECO:0007669"/>
    <property type="project" value="TreeGrafter"/>
</dbReference>
<protein>
    <recommendedName>
        <fullName evidence="10">tRNA modification GTPase MnmE</fullName>
        <ecNumber evidence="10">3.6.-.-</ecNumber>
    </recommendedName>
</protein>
<keyword evidence="8 10" id="KW-0630">Potassium</keyword>
<keyword evidence="9 10" id="KW-0342">GTP-binding</keyword>
<dbReference type="NCBIfam" id="TIGR00450">
    <property type="entry name" value="mnmE_trmE_thdF"/>
    <property type="match status" value="1"/>
</dbReference>
<evidence type="ECO:0000256" key="9">
    <source>
        <dbReference type="ARBA" id="ARBA00023134"/>
    </source>
</evidence>
<dbReference type="FunFam" id="3.40.50.300:FF:000494">
    <property type="entry name" value="tRNA modification GTPase MnmE"/>
    <property type="match status" value="1"/>
</dbReference>
<dbReference type="InterPro" id="IPR031168">
    <property type="entry name" value="G_TrmE"/>
</dbReference>
<keyword evidence="14" id="KW-1185">Reference proteome</keyword>
<accession>A0A2K2F962</accession>
<keyword evidence="7 10" id="KW-0460">Magnesium</keyword>
<dbReference type="Pfam" id="PF12631">
    <property type="entry name" value="MnmE_helical"/>
    <property type="match status" value="1"/>
</dbReference>
<dbReference type="AlphaFoldDB" id="A0A2K2F962"/>
<comment type="subunit">
    <text evidence="10">Homodimer. Heterotetramer of two MnmE and two MnmG subunits.</text>
</comment>
<feature type="binding site" evidence="10">
    <location>
        <position position="252"/>
    </location>
    <ligand>
        <name>K(+)</name>
        <dbReference type="ChEBI" id="CHEBI:29103"/>
    </ligand>
</feature>
<organism evidence="13 14">
    <name type="scientific">Clostridium thermosuccinogenes</name>
    <dbReference type="NCBI Taxonomy" id="84032"/>
    <lineage>
        <taxon>Bacteria</taxon>
        <taxon>Bacillati</taxon>
        <taxon>Bacillota</taxon>
        <taxon>Clostridia</taxon>
        <taxon>Eubacteriales</taxon>
        <taxon>Clostridiaceae</taxon>
        <taxon>Clostridium</taxon>
    </lineage>
</organism>
<dbReference type="NCBIfam" id="NF003661">
    <property type="entry name" value="PRK05291.1-3"/>
    <property type="match status" value="1"/>
</dbReference>
<dbReference type="SUPFAM" id="SSF52540">
    <property type="entry name" value="P-loop containing nucleoside triphosphate hydrolases"/>
    <property type="match status" value="1"/>
</dbReference>
<evidence type="ECO:0000313" key="13">
    <source>
        <dbReference type="EMBL" id="PNT95332.1"/>
    </source>
</evidence>
<feature type="binding site" evidence="10">
    <location>
        <position position="459"/>
    </location>
    <ligand>
        <name>(6S)-5-formyl-5,6,7,8-tetrahydrofolate</name>
        <dbReference type="ChEBI" id="CHEBI:57457"/>
    </ligand>
</feature>
<dbReference type="Pfam" id="PF10396">
    <property type="entry name" value="TrmE_N"/>
    <property type="match status" value="1"/>
</dbReference>
<comment type="caution">
    <text evidence="10">Lacks conserved residue(s) required for the propagation of feature annotation.</text>
</comment>
<dbReference type="EMBL" id="NIOJ01000069">
    <property type="protein sequence ID" value="PNT95332.1"/>
    <property type="molecule type" value="Genomic_DNA"/>
</dbReference>
<dbReference type="CDD" id="cd04164">
    <property type="entry name" value="trmE"/>
    <property type="match status" value="1"/>
</dbReference>
<evidence type="ECO:0000256" key="2">
    <source>
        <dbReference type="ARBA" id="ARBA00022490"/>
    </source>
</evidence>
<feature type="binding site" evidence="10">
    <location>
        <position position="125"/>
    </location>
    <ligand>
        <name>(6S)-5-formyl-5,6,7,8-tetrahydrofolate</name>
        <dbReference type="ChEBI" id="CHEBI:57457"/>
    </ligand>
</feature>
<dbReference type="Gene3D" id="1.20.120.430">
    <property type="entry name" value="tRNA modification GTPase MnmE domain 2"/>
    <property type="match status" value="1"/>
</dbReference>
<evidence type="ECO:0000256" key="6">
    <source>
        <dbReference type="ARBA" id="ARBA00022801"/>
    </source>
</evidence>
<feature type="binding site" evidence="10">
    <location>
        <begin position="231"/>
        <end position="236"/>
    </location>
    <ligand>
        <name>GTP</name>
        <dbReference type="ChEBI" id="CHEBI:37565"/>
    </ligand>
</feature>
<feature type="binding site" evidence="10">
    <location>
        <position position="250"/>
    </location>
    <ligand>
        <name>K(+)</name>
        <dbReference type="ChEBI" id="CHEBI:29103"/>
    </ligand>
</feature>
<dbReference type="GO" id="GO:0003924">
    <property type="term" value="F:GTPase activity"/>
    <property type="evidence" value="ECO:0007669"/>
    <property type="project" value="UniProtKB-UniRule"/>
</dbReference>
<evidence type="ECO:0000259" key="12">
    <source>
        <dbReference type="PROSITE" id="PS51709"/>
    </source>
</evidence>
<feature type="binding site" evidence="10">
    <location>
        <position position="231"/>
    </location>
    <ligand>
        <name>K(+)</name>
        <dbReference type="ChEBI" id="CHEBI:29103"/>
    </ligand>
</feature>
<dbReference type="GO" id="GO:0005829">
    <property type="term" value="C:cytosol"/>
    <property type="evidence" value="ECO:0007669"/>
    <property type="project" value="TreeGrafter"/>
</dbReference>
<comment type="similarity">
    <text evidence="1 10 11">Belongs to the TRAFAC class TrmE-Era-EngA-EngB-Septin-like GTPase superfamily. TrmE GTPase family.</text>
</comment>
<keyword evidence="6 10" id="KW-0378">Hydrolase</keyword>
<dbReference type="CDD" id="cd14858">
    <property type="entry name" value="TrmE_N"/>
    <property type="match status" value="1"/>
</dbReference>
<comment type="subcellular location">
    <subcellularLocation>
        <location evidence="10">Cytoplasm</location>
    </subcellularLocation>
</comment>
<dbReference type="InterPro" id="IPR025867">
    <property type="entry name" value="MnmE_helical"/>
</dbReference>
<feature type="binding site" evidence="10">
    <location>
        <begin position="250"/>
        <end position="256"/>
    </location>
    <ligand>
        <name>GTP</name>
        <dbReference type="ChEBI" id="CHEBI:37565"/>
    </ligand>
</feature>
<evidence type="ECO:0000256" key="7">
    <source>
        <dbReference type="ARBA" id="ARBA00022842"/>
    </source>
</evidence>
<comment type="function">
    <text evidence="10">Exhibits a very high intrinsic GTPase hydrolysis rate. Involved in the addition of a carboxymethylaminomethyl (cmnm) group at the wobble position (U34) of certain tRNAs, forming tRNA-cmnm(5)s(2)U34.</text>
</comment>
<dbReference type="InterPro" id="IPR005225">
    <property type="entry name" value="Small_GTP-bd"/>
</dbReference>
<name>A0A2K2F962_9CLOT</name>
<dbReference type="Pfam" id="PF01926">
    <property type="entry name" value="MMR_HSR1"/>
    <property type="match status" value="1"/>
</dbReference>
<evidence type="ECO:0000256" key="1">
    <source>
        <dbReference type="ARBA" id="ARBA00011043"/>
    </source>
</evidence>
<reference evidence="13 14" key="1">
    <citation type="submission" date="2017-06" db="EMBL/GenBank/DDBJ databases">
        <title>Investigating the central metabolism of Clostridium thermosuccinogenes.</title>
        <authorList>
            <person name="Koendjbiharie J.G."/>
            <person name="van Kranenburg R."/>
        </authorList>
    </citation>
    <scope>NUCLEOTIDE SEQUENCE [LARGE SCALE GENOMIC DNA]</scope>
    <source>
        <strain evidence="13 14">DSM 5806</strain>
    </source>
</reference>
<evidence type="ECO:0000256" key="8">
    <source>
        <dbReference type="ARBA" id="ARBA00022958"/>
    </source>
</evidence>
<dbReference type="HAMAP" id="MF_00379">
    <property type="entry name" value="GTPase_MnmE"/>
    <property type="match status" value="1"/>
</dbReference>
<keyword evidence="4 10" id="KW-0479">Metal-binding</keyword>
<evidence type="ECO:0000256" key="11">
    <source>
        <dbReference type="RuleBase" id="RU003313"/>
    </source>
</evidence>
<dbReference type="EC" id="3.6.-.-" evidence="10"/>
<dbReference type="InterPro" id="IPR027266">
    <property type="entry name" value="TrmE/GcvT-like"/>
</dbReference>
<dbReference type="InterPro" id="IPR027417">
    <property type="entry name" value="P-loop_NTPase"/>
</dbReference>
<dbReference type="GO" id="GO:0042802">
    <property type="term" value="F:identical protein binding"/>
    <property type="evidence" value="ECO:0007669"/>
    <property type="project" value="UniProtKB-ARBA"/>
</dbReference>
<dbReference type="KEGG" id="cthd:CDO33_19815"/>
<dbReference type="GO" id="GO:0005525">
    <property type="term" value="F:GTP binding"/>
    <property type="evidence" value="ECO:0007669"/>
    <property type="project" value="UniProtKB-UniRule"/>
</dbReference>
<feature type="binding site" evidence="10">
    <location>
        <position position="23"/>
    </location>
    <ligand>
        <name>(6S)-5-formyl-5,6,7,8-tetrahydrofolate</name>
        <dbReference type="ChEBI" id="CHEBI:57457"/>
    </ligand>
</feature>
<dbReference type="PANTHER" id="PTHR42714">
    <property type="entry name" value="TRNA MODIFICATION GTPASE GTPBP3"/>
    <property type="match status" value="1"/>
</dbReference>
<dbReference type="Gene3D" id="3.40.50.300">
    <property type="entry name" value="P-loop containing nucleotide triphosphate hydrolases"/>
    <property type="match status" value="1"/>
</dbReference>
<dbReference type="GO" id="GO:0030488">
    <property type="term" value="P:tRNA methylation"/>
    <property type="evidence" value="ECO:0007669"/>
    <property type="project" value="TreeGrafter"/>
</dbReference>
<feature type="domain" description="TrmE-type G" evidence="12">
    <location>
        <begin position="221"/>
        <end position="380"/>
    </location>
</feature>
<comment type="caution">
    <text evidence="13">The sequence shown here is derived from an EMBL/GenBank/DDBJ whole genome shotgun (WGS) entry which is preliminary data.</text>
</comment>
<gene>
    <name evidence="10" type="primary">mnmE</name>
    <name evidence="10" type="synonym">trmE</name>
    <name evidence="13" type="ORF">CDQ84_17285</name>
</gene>
<evidence type="ECO:0000256" key="10">
    <source>
        <dbReference type="HAMAP-Rule" id="MF_00379"/>
    </source>
</evidence>
<feature type="binding site" evidence="10">
    <location>
        <begin position="275"/>
        <end position="278"/>
    </location>
    <ligand>
        <name>GTP</name>
        <dbReference type="ChEBI" id="CHEBI:37565"/>
    </ligand>
</feature>
<keyword evidence="2 10" id="KW-0963">Cytoplasm</keyword>
<feature type="binding site" evidence="10">
    <location>
        <position position="86"/>
    </location>
    <ligand>
        <name>(6S)-5-formyl-5,6,7,8-tetrahydrofolate</name>
        <dbReference type="ChEBI" id="CHEBI:57457"/>
    </ligand>
</feature>
<dbReference type="PANTHER" id="PTHR42714:SF2">
    <property type="entry name" value="TRNA MODIFICATION GTPASE GTPBP3, MITOCHONDRIAL"/>
    <property type="match status" value="1"/>
</dbReference>
<feature type="binding site" evidence="10">
    <location>
        <position position="235"/>
    </location>
    <ligand>
        <name>Mg(2+)</name>
        <dbReference type="ChEBI" id="CHEBI:18420"/>
    </ligand>
</feature>
<feature type="binding site" evidence="10">
    <location>
        <position position="256"/>
    </location>
    <ligand>
        <name>Mg(2+)</name>
        <dbReference type="ChEBI" id="CHEBI:18420"/>
    </ligand>
</feature>
<sequence length="459" mass="50509">MYNDDTIAAISTPQGTGGIGIIRISGSRAFEIAGRIFSGKKAFDELKSHTISYGKIIDPSSSETIDEVLVSKMNKPNTFTREDVVEINCHGGLVVLKRVLELVIREGARLAEPGEFTKRAFLNGRIDLSQAEAVIDIINSKTLQSSRAAMDQLEGKLSRQLKKVRDHLIELLAHMEVNFDYPEYDVEEITGRKVYDEAGQIRDLLEGIMNSFEKGRILREGISAVIVGRPNVGKSSLLNELSGKSRAIVTDIPGTTRDIIEEYVNINGIPVKMIDTAGIRETDDVVEKIGVERAQNAIENSDLVIVMIDAGVGISEEDMEILEKVKGKKTIVLINKVDLADKQEVDAIADKLAGFRVIRTSVKNEKGIDDLEKEITDLFMKGGISLNSEVIITNIRHKDLIAKAIQSIDEARGSYENGMPLDLIAIDIKNAAEFIGQITGESVSDDVIHEIFKNFCLGK</sequence>
<proteinExistence type="inferred from homology"/>
<evidence type="ECO:0000256" key="5">
    <source>
        <dbReference type="ARBA" id="ARBA00022741"/>
    </source>
</evidence>
<feature type="binding site" evidence="10">
    <location>
        <position position="255"/>
    </location>
    <ligand>
        <name>K(+)</name>
        <dbReference type="ChEBI" id="CHEBI:29103"/>
    </ligand>
</feature>
<dbReference type="InterPro" id="IPR004520">
    <property type="entry name" value="GTPase_MnmE"/>
</dbReference>
<dbReference type="InterPro" id="IPR018948">
    <property type="entry name" value="GTP-bd_TrmE_N"/>
</dbReference>
<evidence type="ECO:0000313" key="14">
    <source>
        <dbReference type="Proteomes" id="UP000236151"/>
    </source>
</evidence>
<evidence type="ECO:0000256" key="3">
    <source>
        <dbReference type="ARBA" id="ARBA00022694"/>
    </source>
</evidence>
<dbReference type="GO" id="GO:0046872">
    <property type="term" value="F:metal ion binding"/>
    <property type="evidence" value="ECO:0007669"/>
    <property type="project" value="UniProtKB-KW"/>
</dbReference>
<dbReference type="InterPro" id="IPR027368">
    <property type="entry name" value="MnmE_dom2"/>
</dbReference>
<keyword evidence="5 10" id="KW-0547">Nucleotide-binding</keyword>
<dbReference type="InterPro" id="IPR006073">
    <property type="entry name" value="GTP-bd"/>
</dbReference>
<dbReference type="FunFam" id="3.30.1360.120:FF:000003">
    <property type="entry name" value="tRNA modification GTPase MnmE"/>
    <property type="match status" value="1"/>
</dbReference>
<dbReference type="PROSITE" id="PS51709">
    <property type="entry name" value="G_TRME"/>
    <property type="match status" value="1"/>
</dbReference>
<comment type="cofactor">
    <cofactor evidence="10">
        <name>K(+)</name>
        <dbReference type="ChEBI" id="CHEBI:29103"/>
    </cofactor>
    <text evidence="10">Binds 1 potassium ion per subunit.</text>
</comment>
<dbReference type="Proteomes" id="UP000236151">
    <property type="component" value="Unassembled WGS sequence"/>
</dbReference>